<dbReference type="InterPro" id="IPR040676">
    <property type="entry name" value="DUF5641"/>
</dbReference>
<feature type="transmembrane region" description="Helical" evidence="1">
    <location>
        <begin position="106"/>
        <end position="126"/>
    </location>
</feature>
<keyword evidence="1" id="KW-1133">Transmembrane helix</keyword>
<sequence length="129" mass="15054">MKNSWKLYQIYTQKYWKRWVKEYLPELTCRTKWHCAVDPLKVDDIIKLNSDFTNENLPELCSSNIGLRAFLLLFCTFGTALIPFLGSFPATPRNRLPNLCSSNIGLRAFLLLFCTFGTALIPFQYLQYN</sequence>
<name>A0A336LQU8_CULSO</name>
<feature type="transmembrane region" description="Helical" evidence="1">
    <location>
        <begin position="65"/>
        <end position="85"/>
    </location>
</feature>
<accession>A0A336LQU8</accession>
<evidence type="ECO:0000259" key="2">
    <source>
        <dbReference type="Pfam" id="PF18701"/>
    </source>
</evidence>
<keyword evidence="1" id="KW-0812">Transmembrane</keyword>
<proteinExistence type="predicted"/>
<evidence type="ECO:0000313" key="4">
    <source>
        <dbReference type="EMBL" id="SSX20416.1"/>
    </source>
</evidence>
<reference evidence="3" key="1">
    <citation type="submission" date="2018-04" db="EMBL/GenBank/DDBJ databases">
        <authorList>
            <person name="Go L.Y."/>
            <person name="Mitchell J.A."/>
        </authorList>
    </citation>
    <scope>NUCLEOTIDE SEQUENCE</scope>
    <source>
        <tissue evidence="3">Whole organism</tissue>
    </source>
</reference>
<reference evidence="4" key="2">
    <citation type="submission" date="2018-07" db="EMBL/GenBank/DDBJ databases">
        <authorList>
            <person name="Quirk P.G."/>
            <person name="Krulwich T.A."/>
        </authorList>
    </citation>
    <scope>NUCLEOTIDE SEQUENCE</scope>
</reference>
<protein>
    <submittedName>
        <fullName evidence="4">CSON001412 protein</fullName>
    </submittedName>
</protein>
<dbReference type="AlphaFoldDB" id="A0A336LQU8"/>
<dbReference type="Pfam" id="PF18701">
    <property type="entry name" value="DUF5641"/>
    <property type="match status" value="1"/>
</dbReference>
<feature type="domain" description="DUF5641" evidence="2">
    <location>
        <begin position="4"/>
        <end position="51"/>
    </location>
</feature>
<evidence type="ECO:0000313" key="3">
    <source>
        <dbReference type="EMBL" id="SSX00036.1"/>
    </source>
</evidence>
<gene>
    <name evidence="4" type="primary">CSON001412</name>
</gene>
<dbReference type="EMBL" id="UFQS01000120">
    <property type="protein sequence ID" value="SSX00036.1"/>
    <property type="molecule type" value="Genomic_DNA"/>
</dbReference>
<evidence type="ECO:0000256" key="1">
    <source>
        <dbReference type="SAM" id="Phobius"/>
    </source>
</evidence>
<keyword evidence="1" id="KW-0472">Membrane</keyword>
<dbReference type="EMBL" id="UFQT01000120">
    <property type="protein sequence ID" value="SSX20416.1"/>
    <property type="molecule type" value="Genomic_DNA"/>
</dbReference>
<dbReference type="VEuPathDB" id="VectorBase:CSON001412"/>
<organism evidence="4">
    <name type="scientific">Culicoides sonorensis</name>
    <name type="common">Biting midge</name>
    <dbReference type="NCBI Taxonomy" id="179676"/>
    <lineage>
        <taxon>Eukaryota</taxon>
        <taxon>Metazoa</taxon>
        <taxon>Ecdysozoa</taxon>
        <taxon>Arthropoda</taxon>
        <taxon>Hexapoda</taxon>
        <taxon>Insecta</taxon>
        <taxon>Pterygota</taxon>
        <taxon>Neoptera</taxon>
        <taxon>Endopterygota</taxon>
        <taxon>Diptera</taxon>
        <taxon>Nematocera</taxon>
        <taxon>Chironomoidea</taxon>
        <taxon>Ceratopogonidae</taxon>
        <taxon>Ceratopogoninae</taxon>
        <taxon>Culicoides</taxon>
        <taxon>Monoculicoides</taxon>
    </lineage>
</organism>